<organism evidence="1 2">
    <name type="scientific">Pseudomonas mangiferae</name>
    <dbReference type="NCBI Taxonomy" id="2593654"/>
    <lineage>
        <taxon>Bacteria</taxon>
        <taxon>Pseudomonadati</taxon>
        <taxon>Pseudomonadota</taxon>
        <taxon>Gammaproteobacteria</taxon>
        <taxon>Pseudomonadales</taxon>
        <taxon>Pseudomonadaceae</taxon>
        <taxon>Pseudomonas</taxon>
    </lineage>
</organism>
<dbReference type="SUPFAM" id="SSF53901">
    <property type="entry name" value="Thiolase-like"/>
    <property type="match status" value="1"/>
</dbReference>
<keyword evidence="2" id="KW-1185">Reference proteome</keyword>
<dbReference type="GO" id="GO:0016746">
    <property type="term" value="F:acyltransferase activity"/>
    <property type="evidence" value="ECO:0007669"/>
    <property type="project" value="InterPro"/>
</dbReference>
<name>A0A553GW52_9PSED</name>
<proteinExistence type="predicted"/>
<gene>
    <name evidence="1" type="ORF">FM069_16500</name>
</gene>
<sequence length="354" mass="37022">MPCANRAVYLHAQAVLNVAGDEPAALRGETPAPRPLSFDPARLAHALATPRLPTDRFDRKIQRSVEPQGLRLLYCAARLARALHALDLPPERVALCAAIPEVDAPSPCWDAVEAMGRQPERPVAGLLANTPPLHALTLLNSSVMAYVAEALHCNGPMGGYCSQANAGLDALIEAVLQVAEDNADAALVISSSPNLTPALYLRDGAGPRETVHGEGAAALLLATAPAASGPRVRIAGHARGYIASAERAEAVLRQVLDQALQGERLALSDVRRIVADRHDPLLAELLRDAPVQAGSRCAVGELGASGLLTDLACVLAEPSTEVWGESHYALLLSHTAAGHVGAVLLAIDEQEKGA</sequence>
<dbReference type="EMBL" id="VJOY01000012">
    <property type="protein sequence ID" value="TRX73732.1"/>
    <property type="molecule type" value="Genomic_DNA"/>
</dbReference>
<evidence type="ECO:0000313" key="1">
    <source>
        <dbReference type="EMBL" id="TRX73732.1"/>
    </source>
</evidence>
<reference evidence="1 2" key="1">
    <citation type="submission" date="2019-07" db="EMBL/GenBank/DDBJ databases">
        <title>Pseudomonas mangiferae sp. nov., isolated from bark of mango tree in Thailand.</title>
        <authorList>
            <person name="Srisuk N."/>
            <person name="Anurat P."/>
        </authorList>
    </citation>
    <scope>NUCLEOTIDE SEQUENCE [LARGE SCALE GENOMIC DNA]</scope>
    <source>
        <strain evidence="1 2">DMKU_BBB3-04</strain>
    </source>
</reference>
<accession>A0A553GW52</accession>
<dbReference type="RefSeq" id="WP_143489467.1">
    <property type="nucleotide sequence ID" value="NZ_VJOY01000012.1"/>
</dbReference>
<dbReference type="Proteomes" id="UP000315235">
    <property type="component" value="Unassembled WGS sequence"/>
</dbReference>
<evidence type="ECO:0000313" key="2">
    <source>
        <dbReference type="Proteomes" id="UP000315235"/>
    </source>
</evidence>
<dbReference type="Gene3D" id="3.40.47.10">
    <property type="match status" value="1"/>
</dbReference>
<comment type="caution">
    <text evidence="1">The sequence shown here is derived from an EMBL/GenBank/DDBJ whole genome shotgun (WGS) entry which is preliminary data.</text>
</comment>
<protein>
    <submittedName>
        <fullName evidence="1">Beta-ketoacyl synthase</fullName>
    </submittedName>
</protein>
<dbReference type="InterPro" id="IPR016039">
    <property type="entry name" value="Thiolase-like"/>
</dbReference>
<dbReference type="AlphaFoldDB" id="A0A553GW52"/>
<dbReference type="OrthoDB" id="6851461at2"/>